<feature type="domain" description="PH" evidence="8">
    <location>
        <begin position="369"/>
        <end position="475"/>
    </location>
</feature>
<dbReference type="PROSITE" id="PS50002">
    <property type="entry name" value="SH3"/>
    <property type="match status" value="1"/>
</dbReference>
<evidence type="ECO:0000256" key="5">
    <source>
        <dbReference type="PROSITE-ProRule" id="PRU00192"/>
    </source>
</evidence>
<sequence length="541" mass="62555">MRTKTAVGARLPGGNVLSEDEQDGRAGTSEDDEMMSDSESSIASLTDKKKSFEQTMDEEIVMLAEAVWDHVAMEPEELAFRAGDVIDVLDTLDKDWWWGSCRGEHGWFPAAFVRLRVSQEDTVEDCLAAMASGGSAGTQLRRRTSISLLSNEQVRTSVVRELVQTERDFVKILRDVAEGYIAECRRRTDMFTEEQIETIFINLEELLDFQSEFLKDLEASIDWNAPHKSCVGECFLNHRAGFRMYSEYCNSHPMATATLQELYQHNRYSKFFEACRLMRGLIEIPLDGYLLTPVQRICKYPLQLAELLKYTKTDHPDYHKIQEALEAMRDVAVLINERKRRMESLEKLAAWQMRVEGWEGEDLIEVSSQLIYQGEAMRVKTGMWTNNITLFLFDHQLVYCKKDILKRNTYVYKGRIYLDTSEVIDVPDGKDLQSGVTVRHCLKVYSCVRDKWLLFCCRTAEEKRRWLAAMAEERRLVAQDRNDGLEFPAAARQLARLAASRQQNRPPIKPRSKYLPQHRDVICHICIWINGTQIHIYINNT</sequence>
<dbReference type="SMART" id="SM00325">
    <property type="entry name" value="RhoGEF"/>
    <property type="match status" value="1"/>
</dbReference>
<reference evidence="11" key="1">
    <citation type="submission" date="2025-08" db="UniProtKB">
        <authorList>
            <consortium name="RefSeq"/>
        </authorList>
    </citation>
    <scope>IDENTIFICATION</scope>
</reference>
<evidence type="ECO:0000256" key="4">
    <source>
        <dbReference type="ARBA" id="ARBA00022658"/>
    </source>
</evidence>
<dbReference type="PANTHER" id="PTHR47544:SF3">
    <property type="entry name" value="RHO GUANINE NUCLEOTIDE EXCHANGE FACTOR 4 ISOFORM X1"/>
    <property type="match status" value="1"/>
</dbReference>
<evidence type="ECO:0000259" key="9">
    <source>
        <dbReference type="PROSITE" id="PS50010"/>
    </source>
</evidence>
<evidence type="ECO:0000256" key="1">
    <source>
        <dbReference type="ARBA" id="ARBA00004496"/>
    </source>
</evidence>
<evidence type="ECO:0000313" key="10">
    <source>
        <dbReference type="Proteomes" id="UP000504615"/>
    </source>
</evidence>
<accession>A0A8N1S4Y9</accession>
<comment type="subcellular location">
    <subcellularLocation>
        <location evidence="1">Cytoplasm</location>
    </subcellularLocation>
</comment>
<dbReference type="SUPFAM" id="SSF50729">
    <property type="entry name" value="PH domain-like"/>
    <property type="match status" value="1"/>
</dbReference>
<evidence type="ECO:0000256" key="6">
    <source>
        <dbReference type="SAM" id="MobiDB-lite"/>
    </source>
</evidence>
<keyword evidence="10" id="KW-1185">Reference proteome</keyword>
<dbReference type="Proteomes" id="UP000504615">
    <property type="component" value="Unplaced"/>
</dbReference>
<dbReference type="InterPro" id="IPR001331">
    <property type="entry name" value="GDS_CDC24_CS"/>
</dbReference>
<feature type="region of interest" description="Disordered" evidence="6">
    <location>
        <begin position="1"/>
        <end position="45"/>
    </location>
</feature>
<dbReference type="Pfam" id="PF00621">
    <property type="entry name" value="RhoGEF"/>
    <property type="match status" value="1"/>
</dbReference>
<dbReference type="PROSITE" id="PS00741">
    <property type="entry name" value="DH_1"/>
    <property type="match status" value="1"/>
</dbReference>
<dbReference type="SUPFAM" id="SSF50044">
    <property type="entry name" value="SH3-domain"/>
    <property type="match status" value="1"/>
</dbReference>
<dbReference type="CDD" id="cd00160">
    <property type="entry name" value="RhoGEF"/>
    <property type="match status" value="1"/>
</dbReference>
<dbReference type="Gene3D" id="2.30.29.30">
    <property type="entry name" value="Pleckstrin-homology domain (PH domain)/Phosphotyrosine-binding domain (PTB)"/>
    <property type="match status" value="1"/>
</dbReference>
<keyword evidence="4" id="KW-0344">Guanine-nucleotide releasing factor</keyword>
<dbReference type="GO" id="GO:0005085">
    <property type="term" value="F:guanyl-nucleotide exchange factor activity"/>
    <property type="evidence" value="ECO:0007669"/>
    <property type="project" value="UniProtKB-KW"/>
</dbReference>
<dbReference type="PROSITE" id="PS50003">
    <property type="entry name" value="PH_DOMAIN"/>
    <property type="match status" value="1"/>
</dbReference>
<evidence type="ECO:0000259" key="8">
    <source>
        <dbReference type="PROSITE" id="PS50003"/>
    </source>
</evidence>
<dbReference type="OrthoDB" id="660555at2759"/>
<evidence type="ECO:0000256" key="3">
    <source>
        <dbReference type="ARBA" id="ARBA00022490"/>
    </source>
</evidence>
<evidence type="ECO:0000259" key="7">
    <source>
        <dbReference type="PROSITE" id="PS50002"/>
    </source>
</evidence>
<dbReference type="InterPro" id="IPR055251">
    <property type="entry name" value="SOS1_NGEF_PH"/>
</dbReference>
<organism evidence="10 11">
    <name type="scientific">Pogonomyrmex barbatus</name>
    <name type="common">red harvester ant</name>
    <dbReference type="NCBI Taxonomy" id="144034"/>
    <lineage>
        <taxon>Eukaryota</taxon>
        <taxon>Metazoa</taxon>
        <taxon>Ecdysozoa</taxon>
        <taxon>Arthropoda</taxon>
        <taxon>Hexapoda</taxon>
        <taxon>Insecta</taxon>
        <taxon>Pterygota</taxon>
        <taxon>Neoptera</taxon>
        <taxon>Endopterygota</taxon>
        <taxon>Hymenoptera</taxon>
        <taxon>Apocrita</taxon>
        <taxon>Aculeata</taxon>
        <taxon>Formicoidea</taxon>
        <taxon>Formicidae</taxon>
        <taxon>Myrmicinae</taxon>
        <taxon>Pogonomyrmex</taxon>
    </lineage>
</organism>
<dbReference type="PROSITE" id="PS50010">
    <property type="entry name" value="DH_2"/>
    <property type="match status" value="1"/>
</dbReference>
<dbReference type="SMART" id="SM00326">
    <property type="entry name" value="SH3"/>
    <property type="match status" value="1"/>
</dbReference>
<dbReference type="Pfam" id="PF07653">
    <property type="entry name" value="SH3_2"/>
    <property type="match status" value="1"/>
</dbReference>
<dbReference type="InterPro" id="IPR035899">
    <property type="entry name" value="DBL_dom_sf"/>
</dbReference>
<dbReference type="Pfam" id="PF22697">
    <property type="entry name" value="SOS1_NGEF_PH"/>
    <property type="match status" value="1"/>
</dbReference>
<feature type="domain" description="SH3" evidence="7">
    <location>
        <begin position="59"/>
        <end position="118"/>
    </location>
</feature>
<dbReference type="SMART" id="SM00233">
    <property type="entry name" value="PH"/>
    <property type="match status" value="1"/>
</dbReference>
<dbReference type="PANTHER" id="PTHR47544">
    <property type="entry name" value="RHO GUANINE NUCLEOTIDE EXCHANGE FACTOR 4"/>
    <property type="match status" value="1"/>
</dbReference>
<keyword evidence="3" id="KW-0963">Cytoplasm</keyword>
<dbReference type="GeneID" id="105423403"/>
<evidence type="ECO:0000313" key="11">
    <source>
        <dbReference type="RefSeq" id="XP_025073157.1"/>
    </source>
</evidence>
<dbReference type="GO" id="GO:0005737">
    <property type="term" value="C:cytoplasm"/>
    <property type="evidence" value="ECO:0007669"/>
    <property type="project" value="UniProtKB-SubCell"/>
</dbReference>
<gene>
    <name evidence="11" type="primary">LOC105423403</name>
</gene>
<feature type="domain" description="DH" evidence="9">
    <location>
        <begin position="154"/>
        <end position="338"/>
    </location>
</feature>
<dbReference type="AlphaFoldDB" id="A0A8N1S4Y9"/>
<dbReference type="CDD" id="cd01224">
    <property type="entry name" value="PH_Collybistin_ASEF"/>
    <property type="match status" value="1"/>
</dbReference>
<dbReference type="InterPro" id="IPR011993">
    <property type="entry name" value="PH-like_dom_sf"/>
</dbReference>
<dbReference type="Gene3D" id="1.20.900.10">
    <property type="entry name" value="Dbl homology (DH) domain"/>
    <property type="match status" value="1"/>
</dbReference>
<keyword evidence="2 5" id="KW-0728">SH3 domain</keyword>
<dbReference type="CDD" id="cd11828">
    <property type="entry name" value="SH3_ARHGEF9_like"/>
    <property type="match status" value="1"/>
</dbReference>
<protein>
    <submittedName>
        <fullName evidence="11">Rho guanine nucleotide exchange factor 4</fullName>
    </submittedName>
</protein>
<evidence type="ECO:0000256" key="2">
    <source>
        <dbReference type="ARBA" id="ARBA00022443"/>
    </source>
</evidence>
<dbReference type="InterPro" id="IPR001452">
    <property type="entry name" value="SH3_domain"/>
</dbReference>
<dbReference type="Gene3D" id="2.30.30.40">
    <property type="entry name" value="SH3 Domains"/>
    <property type="match status" value="1"/>
</dbReference>
<dbReference type="GO" id="GO:0035556">
    <property type="term" value="P:intracellular signal transduction"/>
    <property type="evidence" value="ECO:0007669"/>
    <property type="project" value="InterPro"/>
</dbReference>
<dbReference type="InterPro" id="IPR000219">
    <property type="entry name" value="DH_dom"/>
</dbReference>
<dbReference type="InterPro" id="IPR001849">
    <property type="entry name" value="PH_domain"/>
</dbReference>
<dbReference type="InterPro" id="IPR036028">
    <property type="entry name" value="SH3-like_dom_sf"/>
</dbReference>
<dbReference type="PRINTS" id="PR00499">
    <property type="entry name" value="P67PHOX"/>
</dbReference>
<name>A0A8N1S4Y9_9HYME</name>
<dbReference type="SUPFAM" id="SSF48065">
    <property type="entry name" value="DBL homology domain (DH-domain)"/>
    <property type="match status" value="1"/>
</dbReference>
<proteinExistence type="predicted"/>
<dbReference type="RefSeq" id="XP_025073157.1">
    <property type="nucleotide sequence ID" value="XM_025217372.1"/>
</dbReference>